<dbReference type="GeneID" id="300115474"/>
<dbReference type="EMBL" id="CP031742">
    <property type="protein sequence ID" value="AXQ55778.1"/>
    <property type="molecule type" value="Genomic_DNA"/>
</dbReference>
<protein>
    <submittedName>
        <fullName evidence="2">DUF1992 domain-containing protein</fullName>
    </submittedName>
</protein>
<dbReference type="InterPro" id="IPR018961">
    <property type="entry name" value="DnaJ_homolog_subfam-C_membr-28"/>
</dbReference>
<name>A0A385DBP1_9ACTN</name>
<reference evidence="2 3" key="1">
    <citation type="submission" date="2018-08" db="EMBL/GenBank/DDBJ databases">
        <authorList>
            <person name="Ferrada E.E."/>
            <person name="Latorre B.A."/>
        </authorList>
    </citation>
    <scope>NUCLEOTIDE SEQUENCE [LARGE SCALE GENOMIC DNA]</scope>
    <source>
        <strain evidence="2 3">VK-A60T</strain>
    </source>
</reference>
<gene>
    <name evidence="2" type="ORF">D0C37_14960</name>
</gene>
<dbReference type="RefSeq" id="WP_117349551.1">
    <property type="nucleotide sequence ID" value="NZ_CP031742.1"/>
</dbReference>
<evidence type="ECO:0000259" key="1">
    <source>
        <dbReference type="Pfam" id="PF09350"/>
    </source>
</evidence>
<evidence type="ECO:0000313" key="2">
    <source>
        <dbReference type="EMBL" id="AXQ55778.1"/>
    </source>
</evidence>
<proteinExistence type="predicted"/>
<dbReference type="KEGG" id="sky:D0C37_14960"/>
<dbReference type="Pfam" id="PF09350">
    <property type="entry name" value="DJC28_CD"/>
    <property type="match status" value="1"/>
</dbReference>
<accession>A0A385DBP1</accession>
<sequence length="153" mass="17338">MTERKPADVSHEDWVEHQIRQAERRGEFAELPGRGKPLPGNEIEYDALWWVKAKMRREGLGQERAAEGAGSLVAVCRRDAEELPAVLARIEDEAEVRRRVGELNKRITDLHLMPPPGPPLGIPRFKVDEVVREWREARRLAARRRPGAAGGRG</sequence>
<dbReference type="Proteomes" id="UP000259636">
    <property type="component" value="Chromosome"/>
</dbReference>
<dbReference type="AlphaFoldDB" id="A0A385DBP1"/>
<organism evidence="2 3">
    <name type="scientific">Streptomyces koyangensis</name>
    <dbReference type="NCBI Taxonomy" id="188770"/>
    <lineage>
        <taxon>Bacteria</taxon>
        <taxon>Bacillati</taxon>
        <taxon>Actinomycetota</taxon>
        <taxon>Actinomycetes</taxon>
        <taxon>Kitasatosporales</taxon>
        <taxon>Streptomycetaceae</taxon>
        <taxon>Streptomyces</taxon>
        <taxon>Streptomyces aurantiacus group</taxon>
    </lineage>
</organism>
<feature type="domain" description="DnaJ homologue subfamily C member 28 conserved" evidence="1">
    <location>
        <begin position="14"/>
        <end position="63"/>
    </location>
</feature>
<evidence type="ECO:0000313" key="3">
    <source>
        <dbReference type="Proteomes" id="UP000259636"/>
    </source>
</evidence>